<evidence type="ECO:0000259" key="1">
    <source>
        <dbReference type="Pfam" id="PF00249"/>
    </source>
</evidence>
<keyword evidence="3" id="KW-1185">Reference proteome</keyword>
<dbReference type="InterPro" id="IPR009057">
    <property type="entry name" value="Homeodomain-like_sf"/>
</dbReference>
<sequence length="91" mass="10473">MNVLASNIVMPYFFGRCSAYASVMSSHIVSVSTYTDELFSDRTEMQCLRRFFNTELIKGPWTQEEVDKIIDLVNKYGLTKCLQGQLPELPR</sequence>
<dbReference type="EMBL" id="LT934111">
    <property type="protein sequence ID" value="VAH02797.1"/>
    <property type="molecule type" value="Genomic_DNA"/>
</dbReference>
<dbReference type="Pfam" id="PF00249">
    <property type="entry name" value="Myb_DNA-binding"/>
    <property type="match status" value="1"/>
</dbReference>
<dbReference type="AlphaFoldDB" id="A0A9R0UTY7"/>
<feature type="domain" description="Myb-like" evidence="1">
    <location>
        <begin position="58"/>
        <end position="79"/>
    </location>
</feature>
<dbReference type="SUPFAM" id="SSF46689">
    <property type="entry name" value="Homeodomain-like"/>
    <property type="match status" value="1"/>
</dbReference>
<dbReference type="Gramene" id="TRITD1Av1G045490.1">
    <property type="protein sequence ID" value="TRITD1Av1G045490.1"/>
    <property type="gene ID" value="TRITD1Av1G045490"/>
</dbReference>
<dbReference type="CDD" id="cd00167">
    <property type="entry name" value="SANT"/>
    <property type="match status" value="1"/>
</dbReference>
<proteinExistence type="predicted"/>
<protein>
    <recommendedName>
        <fullName evidence="1">Myb-like domain-containing protein</fullName>
    </recommendedName>
</protein>
<gene>
    <name evidence="2" type="ORF">TRITD_1Av1G045490</name>
</gene>
<organism evidence="2 3">
    <name type="scientific">Triticum turgidum subsp. durum</name>
    <name type="common">Durum wheat</name>
    <name type="synonym">Triticum durum</name>
    <dbReference type="NCBI Taxonomy" id="4567"/>
    <lineage>
        <taxon>Eukaryota</taxon>
        <taxon>Viridiplantae</taxon>
        <taxon>Streptophyta</taxon>
        <taxon>Embryophyta</taxon>
        <taxon>Tracheophyta</taxon>
        <taxon>Spermatophyta</taxon>
        <taxon>Magnoliopsida</taxon>
        <taxon>Liliopsida</taxon>
        <taxon>Poales</taxon>
        <taxon>Poaceae</taxon>
        <taxon>BOP clade</taxon>
        <taxon>Pooideae</taxon>
        <taxon>Triticodae</taxon>
        <taxon>Triticeae</taxon>
        <taxon>Triticinae</taxon>
        <taxon>Triticum</taxon>
    </lineage>
</organism>
<reference evidence="2 3" key="1">
    <citation type="submission" date="2017-09" db="EMBL/GenBank/DDBJ databases">
        <authorList>
            <consortium name="International Durum Wheat Genome Sequencing Consortium (IDWGSC)"/>
            <person name="Milanesi L."/>
        </authorList>
    </citation>
    <scope>NUCLEOTIDE SEQUENCE [LARGE SCALE GENOMIC DNA]</scope>
    <source>
        <strain evidence="3">cv. Svevo</strain>
    </source>
</reference>
<dbReference type="InterPro" id="IPR001005">
    <property type="entry name" value="SANT/Myb"/>
</dbReference>
<name>A0A9R0UTY7_TRITD</name>
<evidence type="ECO:0000313" key="3">
    <source>
        <dbReference type="Proteomes" id="UP000324705"/>
    </source>
</evidence>
<evidence type="ECO:0000313" key="2">
    <source>
        <dbReference type="EMBL" id="VAH02797.1"/>
    </source>
</evidence>
<dbReference type="Proteomes" id="UP000324705">
    <property type="component" value="Chromosome 1A"/>
</dbReference>
<accession>A0A9R0UTY7</accession>